<dbReference type="Gene3D" id="1.20.1260.10">
    <property type="match status" value="1"/>
</dbReference>
<dbReference type="InterPro" id="IPR008331">
    <property type="entry name" value="Ferritin_DPS_dom"/>
</dbReference>
<proteinExistence type="predicted"/>
<evidence type="ECO:0000259" key="3">
    <source>
        <dbReference type="PROSITE" id="PS50905"/>
    </source>
</evidence>
<dbReference type="AlphaFoldDB" id="A0A518AJS1"/>
<dbReference type="GO" id="GO:0004322">
    <property type="term" value="F:ferroxidase activity"/>
    <property type="evidence" value="ECO:0007669"/>
    <property type="project" value="UniProtKB-EC"/>
</dbReference>
<evidence type="ECO:0000256" key="2">
    <source>
        <dbReference type="ARBA" id="ARBA00023004"/>
    </source>
</evidence>
<dbReference type="InterPro" id="IPR009078">
    <property type="entry name" value="Ferritin-like_SF"/>
</dbReference>
<keyword evidence="5" id="KW-1185">Reference proteome</keyword>
<dbReference type="GO" id="GO:0006879">
    <property type="term" value="P:intracellular iron ion homeostasis"/>
    <property type="evidence" value="ECO:0007669"/>
    <property type="project" value="UniProtKB-KW"/>
</dbReference>
<evidence type="ECO:0000313" key="4">
    <source>
        <dbReference type="EMBL" id="QDU54936.1"/>
    </source>
</evidence>
<accession>A0A518AJS1</accession>
<dbReference type="GO" id="GO:0005829">
    <property type="term" value="C:cytosol"/>
    <property type="evidence" value="ECO:0007669"/>
    <property type="project" value="TreeGrafter"/>
</dbReference>
<dbReference type="Pfam" id="PF00210">
    <property type="entry name" value="Ferritin"/>
    <property type="match status" value="1"/>
</dbReference>
<dbReference type="EC" id="1.16.3.1" evidence="4"/>
<dbReference type="OrthoDB" id="271860at2"/>
<gene>
    <name evidence="4" type="primary">bfr_1</name>
    <name evidence="4" type="ORF">Pan181_11210</name>
</gene>
<keyword evidence="4" id="KW-0560">Oxidoreductase</keyword>
<dbReference type="GO" id="GO:0020037">
    <property type="term" value="F:heme binding"/>
    <property type="evidence" value="ECO:0007669"/>
    <property type="project" value="TreeGrafter"/>
</dbReference>
<dbReference type="RefSeq" id="WP_145245860.1">
    <property type="nucleotide sequence ID" value="NZ_CP036278.1"/>
</dbReference>
<dbReference type="EMBL" id="CP036278">
    <property type="protein sequence ID" value="QDU54936.1"/>
    <property type="molecule type" value="Genomic_DNA"/>
</dbReference>
<dbReference type="PANTHER" id="PTHR30295:SF1">
    <property type="entry name" value="DNA PROTECTION DURING STARVATION PROTEIN"/>
    <property type="match status" value="1"/>
</dbReference>
<reference evidence="4 5" key="1">
    <citation type="submission" date="2019-02" db="EMBL/GenBank/DDBJ databases">
        <title>Deep-cultivation of Planctomycetes and their phenomic and genomic characterization uncovers novel biology.</title>
        <authorList>
            <person name="Wiegand S."/>
            <person name="Jogler M."/>
            <person name="Boedeker C."/>
            <person name="Pinto D."/>
            <person name="Vollmers J."/>
            <person name="Rivas-Marin E."/>
            <person name="Kohn T."/>
            <person name="Peeters S.H."/>
            <person name="Heuer A."/>
            <person name="Rast P."/>
            <person name="Oberbeckmann S."/>
            <person name="Bunk B."/>
            <person name="Jeske O."/>
            <person name="Meyerdierks A."/>
            <person name="Storesund J.E."/>
            <person name="Kallscheuer N."/>
            <person name="Luecker S."/>
            <person name="Lage O.M."/>
            <person name="Pohl T."/>
            <person name="Merkel B.J."/>
            <person name="Hornburger P."/>
            <person name="Mueller R.-W."/>
            <person name="Bruemmer F."/>
            <person name="Labrenz M."/>
            <person name="Spormann A.M."/>
            <person name="Op den Camp H."/>
            <person name="Overmann J."/>
            <person name="Amann R."/>
            <person name="Jetten M.S.M."/>
            <person name="Mascher T."/>
            <person name="Medema M.H."/>
            <person name="Devos D.P."/>
            <person name="Kaster A.-K."/>
            <person name="Ovreas L."/>
            <person name="Rohde M."/>
            <person name="Galperin M.Y."/>
            <person name="Jogler C."/>
        </authorList>
    </citation>
    <scope>NUCLEOTIDE SEQUENCE [LARGE SCALE GENOMIC DNA]</scope>
    <source>
        <strain evidence="4 5">Pan181</strain>
    </source>
</reference>
<evidence type="ECO:0000313" key="5">
    <source>
        <dbReference type="Proteomes" id="UP000315750"/>
    </source>
</evidence>
<dbReference type="PANTHER" id="PTHR30295">
    <property type="entry name" value="BACTERIOFERRITIN"/>
    <property type="match status" value="1"/>
</dbReference>
<keyword evidence="2" id="KW-0408">Iron</keyword>
<evidence type="ECO:0000256" key="1">
    <source>
        <dbReference type="ARBA" id="ARBA00022434"/>
    </source>
</evidence>
<organism evidence="4 5">
    <name type="scientific">Aeoliella mucimassa</name>
    <dbReference type="NCBI Taxonomy" id="2527972"/>
    <lineage>
        <taxon>Bacteria</taxon>
        <taxon>Pseudomonadati</taxon>
        <taxon>Planctomycetota</taxon>
        <taxon>Planctomycetia</taxon>
        <taxon>Pirellulales</taxon>
        <taxon>Lacipirellulaceae</taxon>
        <taxon>Aeoliella</taxon>
    </lineage>
</organism>
<dbReference type="InterPro" id="IPR009040">
    <property type="entry name" value="Ferritin-like_diiron"/>
</dbReference>
<keyword evidence="1" id="KW-0409">Iron storage</keyword>
<dbReference type="InterPro" id="IPR012347">
    <property type="entry name" value="Ferritin-like"/>
</dbReference>
<dbReference type="PROSITE" id="PS50905">
    <property type="entry name" value="FERRITIN_LIKE"/>
    <property type="match status" value="1"/>
</dbReference>
<protein>
    <submittedName>
        <fullName evidence="4">Bacterioferritin</fullName>
        <ecNumber evidence="4">1.16.3.1</ecNumber>
    </submittedName>
</protein>
<dbReference type="GO" id="GO:0008199">
    <property type="term" value="F:ferric iron binding"/>
    <property type="evidence" value="ECO:0007669"/>
    <property type="project" value="InterPro"/>
</dbReference>
<feature type="domain" description="Ferritin-like diiron" evidence="3">
    <location>
        <begin position="2"/>
        <end position="152"/>
    </location>
</feature>
<name>A0A518AJS1_9BACT</name>
<dbReference type="Proteomes" id="UP000315750">
    <property type="component" value="Chromosome"/>
</dbReference>
<dbReference type="KEGG" id="amuc:Pan181_11210"/>
<dbReference type="SUPFAM" id="SSF47240">
    <property type="entry name" value="Ferritin-like"/>
    <property type="match status" value="1"/>
</dbReference>
<sequence length="153" mass="16624">MAATNDEVISLLTKAYSMELETVMNYLANSINLDGVRAEEIKKALAADITEELGHATLLGNRIKQLGGSVPGSKSVKVDSQIQPPEDATDVVAVIKAVIDAEQSACDHYKKVIKATDGEDYVTQDLCIRLLADEEEHLILFKGFLKEYTKAAA</sequence>